<dbReference type="InterPro" id="IPR007811">
    <property type="entry name" value="RPC4"/>
</dbReference>
<dbReference type="GO" id="GO:0003677">
    <property type="term" value="F:DNA binding"/>
    <property type="evidence" value="ECO:0007669"/>
    <property type="project" value="InterPro"/>
</dbReference>
<dbReference type="GO" id="GO:0042797">
    <property type="term" value="P:tRNA transcription by RNA polymerase III"/>
    <property type="evidence" value="ECO:0007669"/>
    <property type="project" value="TreeGrafter"/>
</dbReference>
<dbReference type="Gramene" id="OB01G48730.1">
    <property type="protein sequence ID" value="OB01G48730.1"/>
    <property type="gene ID" value="OB01G48730"/>
</dbReference>
<organism evidence="1">
    <name type="scientific">Oryza brachyantha</name>
    <name type="common">malo sina</name>
    <dbReference type="NCBI Taxonomy" id="4533"/>
    <lineage>
        <taxon>Eukaryota</taxon>
        <taxon>Viridiplantae</taxon>
        <taxon>Streptophyta</taxon>
        <taxon>Embryophyta</taxon>
        <taxon>Tracheophyta</taxon>
        <taxon>Spermatophyta</taxon>
        <taxon>Magnoliopsida</taxon>
        <taxon>Liliopsida</taxon>
        <taxon>Poales</taxon>
        <taxon>Poaceae</taxon>
        <taxon>BOP clade</taxon>
        <taxon>Oryzoideae</taxon>
        <taxon>Oryzeae</taxon>
        <taxon>Oryzinae</taxon>
        <taxon>Oryza</taxon>
    </lineage>
</organism>
<dbReference type="Pfam" id="PF05132">
    <property type="entry name" value="RNA_pol_Rpc4"/>
    <property type="match status" value="1"/>
</dbReference>
<dbReference type="GO" id="GO:0005666">
    <property type="term" value="C:RNA polymerase III complex"/>
    <property type="evidence" value="ECO:0007669"/>
    <property type="project" value="InterPro"/>
</dbReference>
<evidence type="ECO:0000313" key="1">
    <source>
        <dbReference type="EnsemblPlants" id="OB01G48730.1"/>
    </source>
</evidence>
<dbReference type="HOGENOM" id="CLU_2007432_0_0_1"/>
<dbReference type="PANTHER" id="PTHR13408">
    <property type="entry name" value="DNA-DIRECTED RNA POLYMERASE III"/>
    <property type="match status" value="1"/>
</dbReference>
<dbReference type="STRING" id="4533.J3L6L7"/>
<reference evidence="1" key="2">
    <citation type="submission" date="2013-04" db="UniProtKB">
        <authorList>
            <consortium name="EnsemblPlants"/>
        </authorList>
    </citation>
    <scope>IDENTIFICATION</scope>
</reference>
<name>J3L6L7_ORYBR</name>
<sequence>MMCLCGIGRPKKQNQYVGPTQSATHTHKNYHGIVCHLLEVNQGPKVRELPQGYLGKMLVYKCCKIKMKLGDAMFDLNLGEECRMPQHVVAINTLEKRCCLLGEIENRHVVVTLNVDWMLSDSRG</sequence>
<dbReference type="AlphaFoldDB" id="J3L6L7"/>
<keyword evidence="2" id="KW-1185">Reference proteome</keyword>
<protein>
    <submittedName>
        <fullName evidence="1">Uncharacterized protein</fullName>
    </submittedName>
</protein>
<evidence type="ECO:0000313" key="2">
    <source>
        <dbReference type="Proteomes" id="UP000006038"/>
    </source>
</evidence>
<dbReference type="PANTHER" id="PTHR13408:SF4">
    <property type="entry name" value="RNA POLYMERASE III RPC4"/>
    <property type="match status" value="1"/>
</dbReference>
<reference evidence="1" key="1">
    <citation type="journal article" date="2013" name="Nat. Commun.">
        <title>Whole-genome sequencing of Oryza brachyantha reveals mechanisms underlying Oryza genome evolution.</title>
        <authorList>
            <person name="Chen J."/>
            <person name="Huang Q."/>
            <person name="Gao D."/>
            <person name="Wang J."/>
            <person name="Lang Y."/>
            <person name="Liu T."/>
            <person name="Li B."/>
            <person name="Bai Z."/>
            <person name="Luis Goicoechea J."/>
            <person name="Liang C."/>
            <person name="Chen C."/>
            <person name="Zhang W."/>
            <person name="Sun S."/>
            <person name="Liao Y."/>
            <person name="Zhang X."/>
            <person name="Yang L."/>
            <person name="Song C."/>
            <person name="Wang M."/>
            <person name="Shi J."/>
            <person name="Liu G."/>
            <person name="Liu J."/>
            <person name="Zhou H."/>
            <person name="Zhou W."/>
            <person name="Yu Q."/>
            <person name="An N."/>
            <person name="Chen Y."/>
            <person name="Cai Q."/>
            <person name="Wang B."/>
            <person name="Liu B."/>
            <person name="Min J."/>
            <person name="Huang Y."/>
            <person name="Wu H."/>
            <person name="Li Z."/>
            <person name="Zhang Y."/>
            <person name="Yin Y."/>
            <person name="Song W."/>
            <person name="Jiang J."/>
            <person name="Jackson S.A."/>
            <person name="Wing R.A."/>
            <person name="Wang J."/>
            <person name="Chen M."/>
        </authorList>
    </citation>
    <scope>NUCLEOTIDE SEQUENCE [LARGE SCALE GENOMIC DNA]</scope>
    <source>
        <strain evidence="1">cv. IRGC 101232</strain>
    </source>
</reference>
<dbReference type="eggNOG" id="KOG3122">
    <property type="taxonomic scope" value="Eukaryota"/>
</dbReference>
<dbReference type="EnsemblPlants" id="OB01G48730.1">
    <property type="protein sequence ID" value="OB01G48730.1"/>
    <property type="gene ID" value="OB01G48730"/>
</dbReference>
<dbReference type="Proteomes" id="UP000006038">
    <property type="component" value="Chromosome 1"/>
</dbReference>
<accession>J3L6L7</accession>
<proteinExistence type="predicted"/>